<evidence type="ECO:0000256" key="1">
    <source>
        <dbReference type="SAM" id="MobiDB-lite"/>
    </source>
</evidence>
<sequence length="164" mass="17583">MQVSQPLTQTVTQSPSQSAEISTQKNAQQNTQSSSGTPLTQAAQPDTVTLSANAMTMAAKDSSATNTVASTHEAEILPVEPKLPNEGEKVEDYVEYKKAKAQYQLYADIAGVATGNSSLTPASAYYLSNNDDAREAVVNNKAQQQQQAVMQTYVETTQTINVYS</sequence>
<keyword evidence="3" id="KW-1185">Reference proteome</keyword>
<feature type="region of interest" description="Disordered" evidence="1">
    <location>
        <begin position="59"/>
        <end position="87"/>
    </location>
</feature>
<dbReference type="RefSeq" id="WP_020913464.1">
    <property type="nucleotide sequence ID" value="NC_011566.1"/>
</dbReference>
<accession>B8CRV7</accession>
<protein>
    <submittedName>
        <fullName evidence="2">Uncharacterized protein</fullName>
    </submittedName>
</protein>
<evidence type="ECO:0000313" key="2">
    <source>
        <dbReference type="EMBL" id="ACJ30115.1"/>
    </source>
</evidence>
<feature type="region of interest" description="Disordered" evidence="1">
    <location>
        <begin position="1"/>
        <end position="47"/>
    </location>
</feature>
<dbReference type="EMBL" id="CP000472">
    <property type="protein sequence ID" value="ACJ30115.1"/>
    <property type="molecule type" value="Genomic_DNA"/>
</dbReference>
<evidence type="ECO:0000313" key="3">
    <source>
        <dbReference type="Proteomes" id="UP000000753"/>
    </source>
</evidence>
<organism evidence="2 3">
    <name type="scientific">Shewanella piezotolerans (strain WP3 / JCM 13877)</name>
    <dbReference type="NCBI Taxonomy" id="225849"/>
    <lineage>
        <taxon>Bacteria</taxon>
        <taxon>Pseudomonadati</taxon>
        <taxon>Pseudomonadota</taxon>
        <taxon>Gammaproteobacteria</taxon>
        <taxon>Alteromonadales</taxon>
        <taxon>Shewanellaceae</taxon>
        <taxon>Shewanella</taxon>
    </lineage>
</organism>
<reference evidence="2 3" key="1">
    <citation type="journal article" date="2008" name="PLoS ONE">
        <title>Environmental adaptation: genomic analysis of the piezotolerant and psychrotolerant deep-sea iron reducing bacterium Shewanella piezotolerans WP3.</title>
        <authorList>
            <person name="Wang F."/>
            <person name="Wang J."/>
            <person name="Jian H."/>
            <person name="Zhang B."/>
            <person name="Li S."/>
            <person name="Wang F."/>
            <person name="Zeng X."/>
            <person name="Gao L."/>
            <person name="Bartlett D.H."/>
            <person name="Yu J."/>
            <person name="Hu S."/>
            <person name="Xiao X."/>
        </authorList>
    </citation>
    <scope>NUCLEOTIDE SEQUENCE [LARGE SCALE GENOMIC DNA]</scope>
    <source>
        <strain evidence="3">WP3 / JCM 13877</strain>
    </source>
</reference>
<proteinExistence type="predicted"/>
<name>B8CRV7_SHEPW</name>
<dbReference type="Proteomes" id="UP000000753">
    <property type="component" value="Chromosome"/>
</dbReference>
<gene>
    <name evidence="2" type="ordered locus">swp_3416</name>
</gene>
<dbReference type="HOGENOM" id="CLU_130971_0_0_6"/>
<dbReference type="OrthoDB" id="6215893at2"/>
<dbReference type="AlphaFoldDB" id="B8CRV7"/>
<dbReference type="KEGG" id="swp:swp_3416"/>
<dbReference type="eggNOG" id="ENOG502ZJNK">
    <property type="taxonomic scope" value="Bacteria"/>
</dbReference>